<dbReference type="NCBIfam" id="TIGR01513">
    <property type="entry name" value="NAPRTase_put"/>
    <property type="match status" value="1"/>
</dbReference>
<dbReference type="SUPFAM" id="SSF54675">
    <property type="entry name" value="Nicotinate/Quinolinate PRTase N-terminal domain-like"/>
    <property type="match status" value="1"/>
</dbReference>
<proteinExistence type="inferred from homology"/>
<dbReference type="NCBIfam" id="NF009131">
    <property type="entry name" value="PRK12484.1"/>
    <property type="match status" value="1"/>
</dbReference>
<dbReference type="Gene3D" id="3.20.20.70">
    <property type="entry name" value="Aldolase class I"/>
    <property type="match status" value="1"/>
</dbReference>
<evidence type="ECO:0000259" key="10">
    <source>
        <dbReference type="Pfam" id="PF17767"/>
    </source>
</evidence>
<dbReference type="InterPro" id="IPR006405">
    <property type="entry name" value="Nic_PRibTrfase_pncB"/>
</dbReference>
<reference evidence="12" key="2">
    <citation type="journal article" date="2021" name="PeerJ">
        <title>Extensive microbial diversity within the chicken gut microbiome revealed by metagenomics and culture.</title>
        <authorList>
            <person name="Gilroy R."/>
            <person name="Ravi A."/>
            <person name="Getino M."/>
            <person name="Pursley I."/>
            <person name="Horton D.L."/>
            <person name="Alikhan N.F."/>
            <person name="Baker D."/>
            <person name="Gharbi K."/>
            <person name="Hall N."/>
            <person name="Watson M."/>
            <person name="Adriaenssens E.M."/>
            <person name="Foster-Nyarko E."/>
            <person name="Jarju S."/>
            <person name="Secka A."/>
            <person name="Antonio M."/>
            <person name="Oren A."/>
            <person name="Chaudhuri R.R."/>
            <person name="La Ragione R."/>
            <person name="Hildebrand F."/>
            <person name="Pallen M.J."/>
        </authorList>
    </citation>
    <scope>NUCLEOTIDE SEQUENCE</scope>
    <source>
        <strain evidence="12">ChiGjej1B1-19959</strain>
    </source>
</reference>
<dbReference type="InterPro" id="IPR040727">
    <property type="entry name" value="NAPRTase_N"/>
</dbReference>
<evidence type="ECO:0000256" key="7">
    <source>
        <dbReference type="ARBA" id="ARBA00022679"/>
    </source>
</evidence>
<organism evidence="12 13">
    <name type="scientific">Candidatus Fimenecus excrementigallinarum</name>
    <dbReference type="NCBI Taxonomy" id="2840816"/>
    <lineage>
        <taxon>Bacteria</taxon>
        <taxon>Bacillati</taxon>
        <taxon>Bacillota</taxon>
        <taxon>Clostridia</taxon>
        <taxon>Candidatus Fimenecus</taxon>
    </lineage>
</organism>
<evidence type="ECO:0000256" key="8">
    <source>
        <dbReference type="ARBA" id="ARBA00048668"/>
    </source>
</evidence>
<dbReference type="CDD" id="cd01570">
    <property type="entry name" value="NAPRTase_A"/>
    <property type="match status" value="1"/>
</dbReference>
<keyword evidence="6 9" id="KW-0662">Pyridine nucleotide biosynthesis</keyword>
<protein>
    <recommendedName>
        <fullName evidence="3 9">Nicotinate phosphoribosyltransferase</fullName>
        <ecNumber evidence="3 9">6.3.4.21</ecNumber>
    </recommendedName>
</protein>
<dbReference type="InterPro" id="IPR013785">
    <property type="entry name" value="Aldolase_TIM"/>
</dbReference>
<evidence type="ECO:0000256" key="5">
    <source>
        <dbReference type="ARBA" id="ARBA00022598"/>
    </source>
</evidence>
<dbReference type="Pfam" id="PF17956">
    <property type="entry name" value="NAPRTase_C"/>
    <property type="match status" value="1"/>
</dbReference>
<dbReference type="PANTHER" id="PTHR11098:SF1">
    <property type="entry name" value="NICOTINATE PHOSPHORIBOSYLTRANSFERASE"/>
    <property type="match status" value="1"/>
</dbReference>
<accession>A0A9D1LDC6</accession>
<evidence type="ECO:0000313" key="12">
    <source>
        <dbReference type="EMBL" id="HIU35529.1"/>
    </source>
</evidence>
<dbReference type="Proteomes" id="UP000824071">
    <property type="component" value="Unassembled WGS sequence"/>
</dbReference>
<gene>
    <name evidence="12" type="ORF">IAC53_02850</name>
</gene>
<feature type="domain" description="Nicotinate phosphoribosyltransferase C-terminal" evidence="11">
    <location>
        <begin position="366"/>
        <end position="474"/>
    </location>
</feature>
<keyword evidence="7 9" id="KW-0808">Transferase</keyword>
<dbReference type="AlphaFoldDB" id="A0A9D1LDC6"/>
<evidence type="ECO:0000313" key="13">
    <source>
        <dbReference type="Proteomes" id="UP000824071"/>
    </source>
</evidence>
<comment type="function">
    <text evidence="9">Catalyzes the first step in the biosynthesis of NAD from nicotinic acid, the ATP-dependent synthesis of beta-nicotinate D-ribonucleotide from nicotinate and 5-phospho-D-ribose 1-phosphate.</text>
</comment>
<evidence type="ECO:0000256" key="9">
    <source>
        <dbReference type="RuleBase" id="RU365100"/>
    </source>
</evidence>
<dbReference type="SUPFAM" id="SSF51690">
    <property type="entry name" value="Nicotinate/Quinolinate PRTase C-terminal domain-like"/>
    <property type="match status" value="1"/>
</dbReference>
<evidence type="ECO:0000256" key="3">
    <source>
        <dbReference type="ARBA" id="ARBA00013236"/>
    </source>
</evidence>
<evidence type="ECO:0000256" key="1">
    <source>
        <dbReference type="ARBA" id="ARBA00004952"/>
    </source>
</evidence>
<comment type="similarity">
    <text evidence="2 9">Belongs to the NAPRTase family.</text>
</comment>
<evidence type="ECO:0000256" key="2">
    <source>
        <dbReference type="ARBA" id="ARBA00010897"/>
    </source>
</evidence>
<dbReference type="Gene3D" id="3.20.140.10">
    <property type="entry name" value="nicotinate phosphoribosyltransferase"/>
    <property type="match status" value="1"/>
</dbReference>
<dbReference type="GO" id="GO:0005829">
    <property type="term" value="C:cytosol"/>
    <property type="evidence" value="ECO:0007669"/>
    <property type="project" value="TreeGrafter"/>
</dbReference>
<comment type="catalytic activity">
    <reaction evidence="8 9">
        <text>5-phospho-alpha-D-ribose 1-diphosphate + nicotinate + ATP + H2O = nicotinate beta-D-ribonucleotide + ADP + phosphate + diphosphate</text>
        <dbReference type="Rhea" id="RHEA:36163"/>
        <dbReference type="ChEBI" id="CHEBI:15377"/>
        <dbReference type="ChEBI" id="CHEBI:30616"/>
        <dbReference type="ChEBI" id="CHEBI:32544"/>
        <dbReference type="ChEBI" id="CHEBI:33019"/>
        <dbReference type="ChEBI" id="CHEBI:43474"/>
        <dbReference type="ChEBI" id="CHEBI:57502"/>
        <dbReference type="ChEBI" id="CHEBI:58017"/>
        <dbReference type="ChEBI" id="CHEBI:456216"/>
        <dbReference type="EC" id="6.3.4.21"/>
    </reaction>
</comment>
<comment type="pathway">
    <text evidence="1 9">Cofactor biosynthesis; NAD(+) biosynthesis; nicotinate D-ribonucleotide from nicotinate: step 1/1.</text>
</comment>
<dbReference type="InterPro" id="IPR007229">
    <property type="entry name" value="Nic_PRibTrfase-Fam"/>
</dbReference>
<dbReference type="InterPro" id="IPR041619">
    <property type="entry name" value="NAPRTase_C"/>
</dbReference>
<sequence length="487" mass="54727">MDAFEPNKTRPSFATELYEFTMADGFFSAGLGETVGCYDLFFRRVPDNGGFAIMAGLQRVIECLQTLHFTEDDLQFLRAQGVSEPFLAYLREFRFACDVWAIPEGTPIFPNEPIVKVRGPVVQAQMIETLLLLCINQQSLIATKANRLVRAARGTAVAEFGARRAQGFDEAVYGARAAYIGGCTATSGALPAQAFGIPVLKTMIHSWVQMFDSEYEAFCAYAKRYPDDCTFVIDTYDTLRSGVPNAIRAFQDVLVPAGYRPKSVRIDSGDIPYLSKRVRKMLDEAGFPDCGILASNSLDEHLISDMLAQGAKVDCFIVGERLITSASSPLFGGVYKLCALEEPDGRIVPKINLSENVHKITLPSSKNVYRLFDMDTGKAIADVLTTDSEELDDSKPYELFDPDYTWKRKEIENYVARPLLVQIFKQGECVYTSPTPAEIREYCSEQVDTLWDEVKRFENPHKYYVDLSAKLWEIRKLLIEEYKGVRK</sequence>
<feature type="domain" description="Nicotinate phosphoribosyltransferase N-terminal" evidence="10">
    <location>
        <begin position="15"/>
        <end position="136"/>
    </location>
</feature>
<keyword evidence="5 9" id="KW-0436">Ligase</keyword>
<dbReference type="GO" id="GO:0034355">
    <property type="term" value="P:NAD+ biosynthetic process via the salvage pathway"/>
    <property type="evidence" value="ECO:0007669"/>
    <property type="project" value="TreeGrafter"/>
</dbReference>
<dbReference type="GO" id="GO:0004516">
    <property type="term" value="F:nicotinate phosphoribosyltransferase activity"/>
    <property type="evidence" value="ECO:0007669"/>
    <property type="project" value="UniProtKB-UniRule"/>
</dbReference>
<dbReference type="GO" id="GO:0047280">
    <property type="term" value="F:nicotinamide phosphoribosyltransferase activity"/>
    <property type="evidence" value="ECO:0007669"/>
    <property type="project" value="UniProtKB-ARBA"/>
</dbReference>
<dbReference type="EMBL" id="DVMW01000024">
    <property type="protein sequence ID" value="HIU35529.1"/>
    <property type="molecule type" value="Genomic_DNA"/>
</dbReference>
<dbReference type="PANTHER" id="PTHR11098">
    <property type="entry name" value="NICOTINATE PHOSPHORIBOSYLTRANSFERASE"/>
    <property type="match status" value="1"/>
</dbReference>
<evidence type="ECO:0000256" key="6">
    <source>
        <dbReference type="ARBA" id="ARBA00022642"/>
    </source>
</evidence>
<dbReference type="FunFam" id="3.20.20.70:FF:000076">
    <property type="entry name" value="Nicotinate phosphoribosyltransferase"/>
    <property type="match status" value="1"/>
</dbReference>
<dbReference type="PIRSF" id="PIRSF000484">
    <property type="entry name" value="NAPRT"/>
    <property type="match status" value="1"/>
</dbReference>
<dbReference type="EC" id="6.3.4.21" evidence="3 9"/>
<dbReference type="InterPro" id="IPR036068">
    <property type="entry name" value="Nicotinate_pribotase-like_C"/>
</dbReference>
<keyword evidence="12" id="KW-0328">Glycosyltransferase</keyword>
<keyword evidence="4" id="KW-0597">Phosphoprotein</keyword>
<evidence type="ECO:0000259" key="11">
    <source>
        <dbReference type="Pfam" id="PF17956"/>
    </source>
</evidence>
<name>A0A9D1LDC6_9FIRM</name>
<dbReference type="NCBIfam" id="NF006695">
    <property type="entry name" value="PRK09243.1-2"/>
    <property type="match status" value="1"/>
</dbReference>
<comment type="PTM">
    <text evidence="9">Transiently phosphorylated on a His residue during the reaction cycle. Phosphorylation strongly increases the affinity for substrates and increases the rate of nicotinate D-ribonucleotide production. Dephosphorylation regenerates the low-affinity form of the enzyme, leading to product release.</text>
</comment>
<comment type="caution">
    <text evidence="12">The sequence shown here is derived from an EMBL/GenBank/DDBJ whole genome shotgun (WGS) entry which is preliminary data.</text>
</comment>
<dbReference type="Pfam" id="PF17767">
    <property type="entry name" value="NAPRTase_N"/>
    <property type="match status" value="1"/>
</dbReference>
<reference evidence="12" key="1">
    <citation type="submission" date="2020-10" db="EMBL/GenBank/DDBJ databases">
        <authorList>
            <person name="Gilroy R."/>
        </authorList>
    </citation>
    <scope>NUCLEOTIDE SEQUENCE</scope>
    <source>
        <strain evidence="12">ChiGjej1B1-19959</strain>
    </source>
</reference>
<evidence type="ECO:0000256" key="4">
    <source>
        <dbReference type="ARBA" id="ARBA00022553"/>
    </source>
</evidence>